<organism evidence="1 2">
    <name type="scientific">Polyangium spumosum</name>
    <dbReference type="NCBI Taxonomy" id="889282"/>
    <lineage>
        <taxon>Bacteria</taxon>
        <taxon>Pseudomonadati</taxon>
        <taxon>Myxococcota</taxon>
        <taxon>Polyangia</taxon>
        <taxon>Polyangiales</taxon>
        <taxon>Polyangiaceae</taxon>
        <taxon>Polyangium</taxon>
    </lineage>
</organism>
<keyword evidence="2" id="KW-1185">Reference proteome</keyword>
<evidence type="ECO:0000313" key="2">
    <source>
        <dbReference type="Proteomes" id="UP000440224"/>
    </source>
</evidence>
<dbReference type="AlphaFoldDB" id="A0A6N7Q1B0"/>
<accession>A0A6N7Q1B0</accession>
<gene>
    <name evidence="1" type="ORF">GF068_32395</name>
</gene>
<dbReference type="EMBL" id="WJIE01000012">
    <property type="protein sequence ID" value="MRG96590.1"/>
    <property type="molecule type" value="Genomic_DNA"/>
</dbReference>
<evidence type="ECO:0000313" key="1">
    <source>
        <dbReference type="EMBL" id="MRG96590.1"/>
    </source>
</evidence>
<proteinExistence type="predicted"/>
<reference evidence="1 2" key="1">
    <citation type="submission" date="2019-10" db="EMBL/GenBank/DDBJ databases">
        <title>A soil myxobacterium in the family Polyangiaceae.</title>
        <authorList>
            <person name="Li Y."/>
            <person name="Wang J."/>
        </authorList>
    </citation>
    <scope>NUCLEOTIDE SEQUENCE [LARGE SCALE GENOMIC DNA]</scope>
    <source>
        <strain evidence="1 2">DSM 14734</strain>
    </source>
</reference>
<sequence>MTGPNCVIKGTSPLAKGTLLYDRPEGGRAIASFQGGFVPMSMSEIPPDPAIQRSKITTRTSEPSFRLEGYVATNAIPVWSGRDIPIVPGHVSIATAQKLKITGAKVGVVTVEMPIFGTNGQSAAITAPCDALALQRGKPIPVEVPGNGRGYLAKGQDIDILDGPAGNVVYTLRLTTADVKLFWSTETSGSFVHGKLRADLAIDGWMRSENLTALPKGEMMDQYIPPETSVAGAQLVMDPPPRVARASKDIPVRFRRDDKERPIGVIEAGAEILVLETIAGWTNVLPKSVFALPDESGGFWIPASEAPR</sequence>
<comment type="caution">
    <text evidence="1">The sequence shown here is derived from an EMBL/GenBank/DDBJ whole genome shotgun (WGS) entry which is preliminary data.</text>
</comment>
<protein>
    <submittedName>
        <fullName evidence="1">Uncharacterized protein</fullName>
    </submittedName>
</protein>
<dbReference type="Proteomes" id="UP000440224">
    <property type="component" value="Unassembled WGS sequence"/>
</dbReference>
<dbReference type="OrthoDB" id="9822546at2"/>
<name>A0A6N7Q1B0_9BACT</name>